<evidence type="ECO:0000256" key="1">
    <source>
        <dbReference type="ARBA" id="ARBA00007734"/>
    </source>
</evidence>
<dbReference type="PANTHER" id="PTHR37423:SF2">
    <property type="entry name" value="MEMBRANE-BOUND LYTIC MUREIN TRANSGLYCOSYLASE C"/>
    <property type="match status" value="1"/>
</dbReference>
<dbReference type="Pfam" id="PF01464">
    <property type="entry name" value="SLT"/>
    <property type="match status" value="1"/>
</dbReference>
<feature type="domain" description="Transglycosylase SLT" evidence="3">
    <location>
        <begin position="264"/>
        <end position="367"/>
    </location>
</feature>
<dbReference type="KEGG" id="sinu:IMZ28_05455"/>
<dbReference type="InterPro" id="IPR023346">
    <property type="entry name" value="Lysozyme-like_dom_sf"/>
</dbReference>
<protein>
    <submittedName>
        <fullName evidence="4">Lytic transglycosylase domain-containing protein</fullName>
    </submittedName>
</protein>
<feature type="chain" id="PRO_5029639302" evidence="2">
    <location>
        <begin position="23"/>
        <end position="429"/>
    </location>
</feature>
<dbReference type="CDD" id="cd13401">
    <property type="entry name" value="Slt70-like"/>
    <property type="match status" value="1"/>
</dbReference>
<keyword evidence="5" id="KW-1185">Reference proteome</keyword>
<evidence type="ECO:0000313" key="5">
    <source>
        <dbReference type="Proteomes" id="UP000595074"/>
    </source>
</evidence>
<proteinExistence type="inferred from homology"/>
<evidence type="ECO:0000259" key="3">
    <source>
        <dbReference type="Pfam" id="PF01464"/>
    </source>
</evidence>
<keyword evidence="2" id="KW-0732">Signal</keyword>
<feature type="signal peptide" evidence="2">
    <location>
        <begin position="1"/>
        <end position="22"/>
    </location>
</feature>
<name>A0A7M1S9A5_9BACT</name>
<dbReference type="AlphaFoldDB" id="A0A7M1S9A5"/>
<dbReference type="Gene3D" id="1.10.530.10">
    <property type="match status" value="1"/>
</dbReference>
<comment type="similarity">
    <text evidence="1">Belongs to the transglycosylase Slt family.</text>
</comment>
<dbReference type="EMBL" id="CP063164">
    <property type="protein sequence ID" value="QOR62910.1"/>
    <property type="molecule type" value="Genomic_DNA"/>
</dbReference>
<evidence type="ECO:0000256" key="2">
    <source>
        <dbReference type="SAM" id="SignalP"/>
    </source>
</evidence>
<dbReference type="InterPro" id="IPR008258">
    <property type="entry name" value="Transglycosylase_SLT_dom_1"/>
</dbReference>
<accession>A0A7M1S9A5</accession>
<dbReference type="SUPFAM" id="SSF53955">
    <property type="entry name" value="Lysozyme-like"/>
    <property type="match status" value="1"/>
</dbReference>
<dbReference type="PANTHER" id="PTHR37423">
    <property type="entry name" value="SOLUBLE LYTIC MUREIN TRANSGLYCOSYLASE-RELATED"/>
    <property type="match status" value="1"/>
</dbReference>
<gene>
    <name evidence="4" type="ORF">IMZ28_05455</name>
</gene>
<sequence length="429" mass="50715">MKLHRFLPILLLVVLSTAPLSAKKTFNYSQVHRMPQSIEKDYYIWRFLKQPDTTASQARAIIQEVSHLNKKLKEAYRKKTGSYPKVKPKGALYRVDDPEKWKNRAQGNYAFRKAISLVQRKQLKRAAEFFNSAYRIYTERWEKDKALFWLYLVTKDKNYLDTLKQSYHINMYTLLAADLTKSKYPRTIITPNITKNSIWGIDAEDPIDWAKMKQKLFTPGTDLEDLAQECASKETIGMHTYIKARACNFTKSYFPMPYRDIMERYSIERQALIYAIARQESRFVPASVSRSFALGMMQFMPFLIDHVSKEKGERIDYDDIFDPYKAIEYADYHLDYLTTYLYHPLFIAYAYNGGIGFTRRLLRKRGNFRPGPFEPYLSMEKMTNVEAREYGKRVLTNYVVYMNKLGKPTRLLPFIKTLTDPYQTDRFRK</sequence>
<organism evidence="4 5">
    <name type="scientific">Sulfurovum indicum</name>
    <dbReference type="NCBI Taxonomy" id="2779528"/>
    <lineage>
        <taxon>Bacteria</taxon>
        <taxon>Pseudomonadati</taxon>
        <taxon>Campylobacterota</taxon>
        <taxon>Epsilonproteobacteria</taxon>
        <taxon>Campylobacterales</taxon>
        <taxon>Sulfurovaceae</taxon>
        <taxon>Sulfurovum</taxon>
    </lineage>
</organism>
<dbReference type="Proteomes" id="UP000595074">
    <property type="component" value="Chromosome"/>
</dbReference>
<reference evidence="4 5" key="1">
    <citation type="submission" date="2020-10" db="EMBL/GenBank/DDBJ databases">
        <title>The genome of sulfurovum sp.</title>
        <authorList>
            <person name="Xie S."/>
            <person name="Shao Z."/>
            <person name="Jiang L."/>
        </authorList>
    </citation>
    <scope>NUCLEOTIDE SEQUENCE [LARGE SCALE GENOMIC DNA]</scope>
    <source>
        <strain evidence="4 5">ST-419</strain>
    </source>
</reference>
<dbReference type="RefSeq" id="WP_197549727.1">
    <property type="nucleotide sequence ID" value="NZ_CP063164.1"/>
</dbReference>
<evidence type="ECO:0000313" key="4">
    <source>
        <dbReference type="EMBL" id="QOR62910.1"/>
    </source>
</evidence>